<dbReference type="Proteomes" id="UP000249177">
    <property type="component" value="Unassembled WGS sequence"/>
</dbReference>
<sequence length="325" mass="37553">MFFWVSECRKYYTVSLLFLSLLSFGQRIDNTATFREIKSDHYFRYYFDNDFFANTDYYYTLGQNFELVSPKLLKNPINKLFAKLNNSEQKYGLSWEQIGFTPTNLKSDEIIYDDRPYAAAAMLKSFLISTDTIHKTTISSTLSVGIIGPFCSGKEIQSTIHEWIGKDIPLGWQHQIQNDLILNYEISHEKELYRLNNLFALNSNAKLRLGTMNTNISGGLTTTFGKINSPFTSLKSKNNFQIYGYYQGLVTAVGYDASLQGGLFNQNSPYVITNENMERFTFQKNLGIVLHSKTFYLEYYRSWISKEFETGRTHSWGGFRIGLTL</sequence>
<dbReference type="AlphaFoldDB" id="A0A2W7UNN1"/>
<keyword evidence="2" id="KW-1185">Reference proteome</keyword>
<accession>A0A2W7UNN1</accession>
<dbReference type="OrthoDB" id="622552at2"/>
<dbReference type="EMBL" id="QKXH01000002">
    <property type="protein sequence ID" value="PZX94985.1"/>
    <property type="molecule type" value="Genomic_DNA"/>
</dbReference>
<comment type="caution">
    <text evidence="1">The sequence shown here is derived from an EMBL/GenBank/DDBJ whole genome shotgun (WGS) entry which is preliminary data.</text>
</comment>
<organism evidence="1 2">
    <name type="scientific">Flavobacterium aquariorum</name>
    <dbReference type="NCBI Taxonomy" id="2217670"/>
    <lineage>
        <taxon>Bacteria</taxon>
        <taxon>Pseudomonadati</taxon>
        <taxon>Bacteroidota</taxon>
        <taxon>Flavobacteriia</taxon>
        <taxon>Flavobacteriales</taxon>
        <taxon>Flavobacteriaceae</taxon>
        <taxon>Flavobacterium</taxon>
    </lineage>
</organism>
<proteinExistence type="predicted"/>
<dbReference type="InterPro" id="IPR018707">
    <property type="entry name" value="LpxR"/>
</dbReference>
<reference evidence="1 2" key="1">
    <citation type="submission" date="2018-06" db="EMBL/GenBank/DDBJ databases">
        <title>Flavobacterium sp IMCC34762, genome.</title>
        <authorList>
            <person name="Joung Y."/>
            <person name="Cho J."/>
            <person name="Song J."/>
        </authorList>
    </citation>
    <scope>NUCLEOTIDE SEQUENCE [LARGE SCALE GENOMIC DNA]</scope>
    <source>
        <strain evidence="1 2">IMCC34762</strain>
    </source>
</reference>
<evidence type="ECO:0000313" key="2">
    <source>
        <dbReference type="Proteomes" id="UP000249177"/>
    </source>
</evidence>
<dbReference type="RefSeq" id="WP_111409076.1">
    <property type="nucleotide sequence ID" value="NZ_QKXH01000002.1"/>
</dbReference>
<gene>
    <name evidence="1" type="ORF">DOS84_04655</name>
</gene>
<dbReference type="Pfam" id="PF09982">
    <property type="entry name" value="LpxR"/>
    <property type="match status" value="1"/>
</dbReference>
<dbReference type="InterPro" id="IPR037107">
    <property type="entry name" value="Put_OMP_sf"/>
</dbReference>
<evidence type="ECO:0000313" key="1">
    <source>
        <dbReference type="EMBL" id="PZX94985.1"/>
    </source>
</evidence>
<dbReference type="Gene3D" id="2.40.128.140">
    <property type="entry name" value="Outer membrane protein"/>
    <property type="match status" value="1"/>
</dbReference>
<name>A0A2W7UNN1_9FLAO</name>
<protein>
    <submittedName>
        <fullName evidence="1">Lipid A deacylase LpxR family protein</fullName>
    </submittedName>
</protein>